<dbReference type="SMART" id="SM00858">
    <property type="entry name" value="SAF"/>
    <property type="match status" value="1"/>
</dbReference>
<dbReference type="InterPro" id="IPR044144">
    <property type="entry name" value="SAF_UxaA/GarD"/>
</dbReference>
<protein>
    <submittedName>
        <fullName evidence="4">SAF domain-containing protein</fullName>
    </submittedName>
</protein>
<organism evidence="4">
    <name type="scientific">Aureimonas frigidaquae</name>
    <dbReference type="NCBI Taxonomy" id="424757"/>
    <lineage>
        <taxon>Bacteria</taxon>
        <taxon>Pseudomonadati</taxon>
        <taxon>Pseudomonadota</taxon>
        <taxon>Alphaproteobacteria</taxon>
        <taxon>Hyphomicrobiales</taxon>
        <taxon>Aurantimonadaceae</taxon>
        <taxon>Aureimonas</taxon>
    </lineage>
</organism>
<dbReference type="EMBL" id="LC066375">
    <property type="protein sequence ID" value="BAT27423.1"/>
    <property type="molecule type" value="Genomic_DNA"/>
</dbReference>
<dbReference type="CDD" id="cd11613">
    <property type="entry name" value="SAF_AH_GD"/>
    <property type="match status" value="1"/>
</dbReference>
<dbReference type="RefSeq" id="WP_062228479.1">
    <property type="nucleotide sequence ID" value="NZ_BBWR01000012.1"/>
</dbReference>
<sequence>MSAAEAVQHGAGGRNPHVLAHSPKDNVAVAVIEGLAANTRAFGVVTENDTTFEVDVKHDIPIGHKVALTELKVGDTLIKYGQDIGKVVAPIAKGEHVHTQNAKTKRW</sequence>
<proteinExistence type="predicted"/>
<dbReference type="Gene3D" id="2.30.130.110">
    <property type="match status" value="1"/>
</dbReference>
<feature type="domain" description="SAF" evidence="3">
    <location>
        <begin position="25"/>
        <end position="103"/>
    </location>
</feature>
<reference evidence="4" key="1">
    <citation type="journal article" date="2015" name="Proc. Natl. Acad. Sci. U.S.A.">
        <title>Bacterial clade with the ribosomal RNA operon on a small plasmid rather than the chromosome.</title>
        <authorList>
            <person name="Anda M."/>
            <person name="Ohtsubo Y."/>
            <person name="Okubo T."/>
            <person name="Sugawara M."/>
            <person name="Nagata Y."/>
            <person name="Tsuda M."/>
            <person name="Minamisawa K."/>
            <person name="Mitsui H."/>
        </authorList>
    </citation>
    <scope>NUCLEOTIDE SEQUENCE</scope>
    <source>
        <strain evidence="4">JCM 14755</strain>
    </source>
</reference>
<evidence type="ECO:0000259" key="3">
    <source>
        <dbReference type="SMART" id="SM00858"/>
    </source>
</evidence>
<accession>A0A0P0Z0B9</accession>
<keyword evidence="1" id="KW-0456">Lyase</keyword>
<evidence type="ECO:0000313" key="4">
    <source>
        <dbReference type="EMBL" id="BAT27423.1"/>
    </source>
</evidence>
<evidence type="ECO:0000256" key="1">
    <source>
        <dbReference type="ARBA" id="ARBA00023239"/>
    </source>
</evidence>
<dbReference type="InterPro" id="IPR013974">
    <property type="entry name" value="SAF"/>
</dbReference>
<name>A0A0P0Z0B9_9HYPH</name>
<evidence type="ECO:0000256" key="2">
    <source>
        <dbReference type="SAM" id="MobiDB-lite"/>
    </source>
</evidence>
<feature type="region of interest" description="Disordered" evidence="2">
    <location>
        <begin position="1"/>
        <end position="20"/>
    </location>
</feature>
<dbReference type="OrthoDB" id="9804574at2"/>
<dbReference type="GO" id="GO:0016829">
    <property type="term" value="F:lyase activity"/>
    <property type="evidence" value="ECO:0007669"/>
    <property type="project" value="UniProtKB-KW"/>
</dbReference>
<dbReference type="AlphaFoldDB" id="A0A0P0Z0B9"/>